<dbReference type="Gene3D" id="3.90.550.10">
    <property type="entry name" value="Spore Coat Polysaccharide Biosynthesis Protein SpsA, Chain A"/>
    <property type="match status" value="1"/>
</dbReference>
<proteinExistence type="predicted"/>
<feature type="domain" description="Glycosyltransferase 2-like" evidence="1">
    <location>
        <begin position="5"/>
        <end position="111"/>
    </location>
</feature>
<dbReference type="SUPFAM" id="SSF53448">
    <property type="entry name" value="Nucleotide-diphospho-sugar transferases"/>
    <property type="match status" value="1"/>
</dbReference>
<dbReference type="EMBL" id="CP059491">
    <property type="protein sequence ID" value="QMT00720.1"/>
    <property type="molecule type" value="Genomic_DNA"/>
</dbReference>
<evidence type="ECO:0000313" key="2">
    <source>
        <dbReference type="EMBL" id="QMT00720.1"/>
    </source>
</evidence>
<gene>
    <name evidence="2" type="ORF">H1R19_17790</name>
</gene>
<dbReference type="InterPro" id="IPR050834">
    <property type="entry name" value="Glycosyltransf_2"/>
</dbReference>
<protein>
    <submittedName>
        <fullName evidence="2">Glycosyltransferase family 2 protein</fullName>
    </submittedName>
</protein>
<dbReference type="AlphaFoldDB" id="A0A7D7LQD9"/>
<keyword evidence="3" id="KW-1185">Reference proteome</keyword>
<dbReference type="CDD" id="cd00761">
    <property type="entry name" value="Glyco_tranf_GTA_type"/>
    <property type="match status" value="1"/>
</dbReference>
<dbReference type="Proteomes" id="UP000515663">
    <property type="component" value="Chromosome"/>
</dbReference>
<dbReference type="InterPro" id="IPR001173">
    <property type="entry name" value="Glyco_trans_2-like"/>
</dbReference>
<dbReference type="Pfam" id="PF00535">
    <property type="entry name" value="Glycos_transf_2"/>
    <property type="match status" value="1"/>
</dbReference>
<organism evidence="2 3">
    <name type="scientific">Gordonia jinghuaiqii</name>
    <dbReference type="NCBI Taxonomy" id="2758710"/>
    <lineage>
        <taxon>Bacteria</taxon>
        <taxon>Bacillati</taxon>
        <taxon>Actinomycetota</taxon>
        <taxon>Actinomycetes</taxon>
        <taxon>Mycobacteriales</taxon>
        <taxon>Gordoniaceae</taxon>
        <taxon>Gordonia</taxon>
    </lineage>
</organism>
<dbReference type="PANTHER" id="PTHR43685">
    <property type="entry name" value="GLYCOSYLTRANSFERASE"/>
    <property type="match status" value="1"/>
</dbReference>
<dbReference type="PANTHER" id="PTHR43685:SF2">
    <property type="entry name" value="GLYCOSYLTRANSFERASE 2-LIKE DOMAIN-CONTAINING PROTEIN"/>
    <property type="match status" value="1"/>
</dbReference>
<accession>A0A7D7LQD9</accession>
<keyword evidence="2" id="KW-0808">Transferase</keyword>
<name>A0A7D7LQD9_9ACTN</name>
<dbReference type="GO" id="GO:0016740">
    <property type="term" value="F:transferase activity"/>
    <property type="evidence" value="ECO:0007669"/>
    <property type="project" value="UniProtKB-KW"/>
</dbReference>
<sequence>MSTLSVVVPAYNEEATIGACLDRLVNQTRPIDEIIVVDNASDDGTAAIVAQYAASHPEIRLVSESRPGIYWARRAGFDAATGTVLARTDADTLVSAGWAEAIVEHFDGPRGDEYACLTGPILFWGGPAYDRLKRMSLRGELAENGGEFPSMSGQNTALRADAWAAARDRLLDRVDIWEDMDLSMTLVELGYRVWFTPGMLVDTSARQLRFSPLANRHYMLGGIRTAHARGDRKVIAKMYVELPFRLVLWTFLWVMFGGWDDDAKSWSVRTLFTRKKRSRALITDQRTSGADGMGDTA</sequence>
<reference evidence="3" key="1">
    <citation type="submission" date="2020-07" db="EMBL/GenBank/DDBJ databases">
        <title>novel species isolated from the respiratory tract of Marmot.</title>
        <authorList>
            <person name="Zhang G."/>
        </authorList>
    </citation>
    <scope>NUCLEOTIDE SEQUENCE [LARGE SCALE GENOMIC DNA]</scope>
    <source>
        <strain evidence="3">686</strain>
    </source>
</reference>
<dbReference type="KEGG" id="gji:H1R19_17790"/>
<evidence type="ECO:0000259" key="1">
    <source>
        <dbReference type="Pfam" id="PF00535"/>
    </source>
</evidence>
<dbReference type="RefSeq" id="WP_219849708.1">
    <property type="nucleotide sequence ID" value="NZ_CP059491.1"/>
</dbReference>
<dbReference type="InterPro" id="IPR029044">
    <property type="entry name" value="Nucleotide-diphossugar_trans"/>
</dbReference>
<evidence type="ECO:0000313" key="3">
    <source>
        <dbReference type="Proteomes" id="UP000515663"/>
    </source>
</evidence>